<feature type="transmembrane region" description="Helical" evidence="2">
    <location>
        <begin position="179"/>
        <end position="199"/>
    </location>
</feature>
<evidence type="ECO:0000313" key="5">
    <source>
        <dbReference type="Proteomes" id="UP000054350"/>
    </source>
</evidence>
<dbReference type="AlphaFoldDB" id="A0A0L0SBB1"/>
<accession>A0A0L0SBB1</accession>
<evidence type="ECO:0000256" key="2">
    <source>
        <dbReference type="SAM" id="Phobius"/>
    </source>
</evidence>
<evidence type="ECO:0008006" key="6">
    <source>
        <dbReference type="Google" id="ProtNLM"/>
    </source>
</evidence>
<gene>
    <name evidence="4" type="ORF">AMAG_18406</name>
</gene>
<keyword evidence="2" id="KW-0472">Membrane</keyword>
<evidence type="ECO:0000256" key="3">
    <source>
        <dbReference type="SAM" id="SignalP"/>
    </source>
</evidence>
<protein>
    <recommendedName>
        <fullName evidence="6">DOMON domain-containing protein</fullName>
    </recommendedName>
</protein>
<reference evidence="5" key="2">
    <citation type="submission" date="2009-11" db="EMBL/GenBank/DDBJ databases">
        <title>The Genome Sequence of Allomyces macrogynus strain ATCC 38327.</title>
        <authorList>
            <consortium name="The Broad Institute Genome Sequencing Platform"/>
            <person name="Russ C."/>
            <person name="Cuomo C."/>
            <person name="Shea T."/>
            <person name="Young S.K."/>
            <person name="Zeng Q."/>
            <person name="Koehrsen M."/>
            <person name="Haas B."/>
            <person name="Borodovsky M."/>
            <person name="Guigo R."/>
            <person name="Alvarado L."/>
            <person name="Berlin A."/>
            <person name="Borenstein D."/>
            <person name="Chen Z."/>
            <person name="Engels R."/>
            <person name="Freedman E."/>
            <person name="Gellesch M."/>
            <person name="Goldberg J."/>
            <person name="Griggs A."/>
            <person name="Gujja S."/>
            <person name="Heiman D."/>
            <person name="Hepburn T."/>
            <person name="Howarth C."/>
            <person name="Jen D."/>
            <person name="Larson L."/>
            <person name="Lewis B."/>
            <person name="Mehta T."/>
            <person name="Park D."/>
            <person name="Pearson M."/>
            <person name="Roberts A."/>
            <person name="Saif S."/>
            <person name="Shenoy N."/>
            <person name="Sisk P."/>
            <person name="Stolte C."/>
            <person name="Sykes S."/>
            <person name="Walk T."/>
            <person name="White J."/>
            <person name="Yandava C."/>
            <person name="Burger G."/>
            <person name="Gray M.W."/>
            <person name="Holland P.W.H."/>
            <person name="King N."/>
            <person name="Lang F.B.F."/>
            <person name="Roger A.J."/>
            <person name="Ruiz-Trillo I."/>
            <person name="Lander E."/>
            <person name="Nusbaum C."/>
        </authorList>
    </citation>
    <scope>NUCLEOTIDE SEQUENCE [LARGE SCALE GENOMIC DNA]</scope>
    <source>
        <strain evidence="5">ATCC 38327</strain>
    </source>
</reference>
<feature type="signal peptide" evidence="3">
    <location>
        <begin position="1"/>
        <end position="21"/>
    </location>
</feature>
<dbReference type="VEuPathDB" id="FungiDB:AMAG_18406"/>
<sequence length="230" mass="23620">MARFLVALLALVLAAAGSLNAANVQLNTPPSGWKAGDTVTISWTFDPSASGPAAGTPGTLNLMRMAVFTLRLGRAMRVGMDSTYQADSSAGGGAPGSEVATFSPDQSSIGGAPASTTVLGSIRATTTAGGSSADKSTGRMPSAITKSNAASRTSAAATDPRPTATGTGFVNRTVATFQLLNAGVMLLWALYLIVQLLGIGSPFTRILLSNTFSGLCAARARRRVRWRPRR</sequence>
<feature type="compositionally biased region" description="Polar residues" evidence="1">
    <location>
        <begin position="103"/>
        <end position="135"/>
    </location>
</feature>
<keyword evidence="3" id="KW-0732">Signal</keyword>
<dbReference type="EMBL" id="GG745335">
    <property type="protein sequence ID" value="KNE59680.1"/>
    <property type="molecule type" value="Genomic_DNA"/>
</dbReference>
<organism evidence="4 5">
    <name type="scientific">Allomyces macrogynus (strain ATCC 38327)</name>
    <name type="common">Allomyces javanicus var. macrogynus</name>
    <dbReference type="NCBI Taxonomy" id="578462"/>
    <lineage>
        <taxon>Eukaryota</taxon>
        <taxon>Fungi</taxon>
        <taxon>Fungi incertae sedis</taxon>
        <taxon>Blastocladiomycota</taxon>
        <taxon>Blastocladiomycetes</taxon>
        <taxon>Blastocladiales</taxon>
        <taxon>Blastocladiaceae</taxon>
        <taxon>Allomyces</taxon>
    </lineage>
</organism>
<keyword evidence="2" id="KW-1133">Transmembrane helix</keyword>
<name>A0A0L0SBB1_ALLM3</name>
<evidence type="ECO:0000313" key="4">
    <source>
        <dbReference type="EMBL" id="KNE59680.1"/>
    </source>
</evidence>
<reference evidence="4 5" key="1">
    <citation type="submission" date="2009-11" db="EMBL/GenBank/DDBJ databases">
        <title>Annotation of Allomyces macrogynus ATCC 38327.</title>
        <authorList>
            <consortium name="The Broad Institute Genome Sequencing Platform"/>
            <person name="Russ C."/>
            <person name="Cuomo C."/>
            <person name="Burger G."/>
            <person name="Gray M.W."/>
            <person name="Holland P.W.H."/>
            <person name="King N."/>
            <person name="Lang F.B.F."/>
            <person name="Roger A.J."/>
            <person name="Ruiz-Trillo I."/>
            <person name="Young S.K."/>
            <person name="Zeng Q."/>
            <person name="Gargeya S."/>
            <person name="Fitzgerald M."/>
            <person name="Haas B."/>
            <person name="Abouelleil A."/>
            <person name="Alvarado L."/>
            <person name="Arachchi H.M."/>
            <person name="Berlin A."/>
            <person name="Chapman S.B."/>
            <person name="Gearin G."/>
            <person name="Goldberg J."/>
            <person name="Griggs A."/>
            <person name="Gujja S."/>
            <person name="Hansen M."/>
            <person name="Heiman D."/>
            <person name="Howarth C."/>
            <person name="Larimer J."/>
            <person name="Lui A."/>
            <person name="MacDonald P.J.P."/>
            <person name="McCowen C."/>
            <person name="Montmayeur A."/>
            <person name="Murphy C."/>
            <person name="Neiman D."/>
            <person name="Pearson M."/>
            <person name="Priest M."/>
            <person name="Roberts A."/>
            <person name="Saif S."/>
            <person name="Shea T."/>
            <person name="Sisk P."/>
            <person name="Stolte C."/>
            <person name="Sykes S."/>
            <person name="Wortman J."/>
            <person name="Nusbaum C."/>
            <person name="Birren B."/>
        </authorList>
    </citation>
    <scope>NUCLEOTIDE SEQUENCE [LARGE SCALE GENOMIC DNA]</scope>
    <source>
        <strain evidence="4 5">ATCC 38327</strain>
    </source>
</reference>
<feature type="region of interest" description="Disordered" evidence="1">
    <location>
        <begin position="84"/>
        <end position="164"/>
    </location>
</feature>
<evidence type="ECO:0000256" key="1">
    <source>
        <dbReference type="SAM" id="MobiDB-lite"/>
    </source>
</evidence>
<feature type="chain" id="PRO_5005547997" description="DOMON domain-containing protein" evidence="3">
    <location>
        <begin position="22"/>
        <end position="230"/>
    </location>
</feature>
<proteinExistence type="predicted"/>
<keyword evidence="2" id="KW-0812">Transmembrane</keyword>
<dbReference type="Proteomes" id="UP000054350">
    <property type="component" value="Unassembled WGS sequence"/>
</dbReference>
<keyword evidence="5" id="KW-1185">Reference proteome</keyword>
<feature type="compositionally biased region" description="Low complexity" evidence="1">
    <location>
        <begin position="145"/>
        <end position="158"/>
    </location>
</feature>